<sequence length="104" mass="11733">MIMQFQRFGKILATRPLGRQVRSEIINELRKNDVIIFDLEGVDTVSNSFADECFAKLLSEMDLSTLKRRTTFRNASPFIKGVITYAIKEGLASQSEHSSYKAAA</sequence>
<keyword evidence="3" id="KW-1185">Reference proteome</keyword>
<evidence type="ECO:0000313" key="3">
    <source>
        <dbReference type="Proteomes" id="UP001597116"/>
    </source>
</evidence>
<dbReference type="EMBL" id="JBHTLP010000008">
    <property type="protein sequence ID" value="MFD1141871.1"/>
    <property type="molecule type" value="Genomic_DNA"/>
</dbReference>
<dbReference type="Pfam" id="PF14213">
    <property type="entry name" value="DUF4325"/>
    <property type="match status" value="1"/>
</dbReference>
<proteinExistence type="predicted"/>
<dbReference type="InterPro" id="IPR025474">
    <property type="entry name" value="DUF4325"/>
</dbReference>
<protein>
    <submittedName>
        <fullName evidence="2">STAS-like domain-containing protein</fullName>
    </submittedName>
</protein>
<evidence type="ECO:0000313" key="2">
    <source>
        <dbReference type="EMBL" id="MFD1141871.1"/>
    </source>
</evidence>
<feature type="domain" description="DUF4325" evidence="1">
    <location>
        <begin position="18"/>
        <end position="77"/>
    </location>
</feature>
<accession>A0ABW3QG91</accession>
<dbReference type="RefSeq" id="WP_265992378.1">
    <property type="nucleotide sequence ID" value="NZ_CP110973.1"/>
</dbReference>
<organism evidence="2 3">
    <name type="scientific">Larkinella insperata</name>
    <dbReference type="NCBI Taxonomy" id="332158"/>
    <lineage>
        <taxon>Bacteria</taxon>
        <taxon>Pseudomonadati</taxon>
        <taxon>Bacteroidota</taxon>
        <taxon>Cytophagia</taxon>
        <taxon>Cytophagales</taxon>
        <taxon>Spirosomataceae</taxon>
        <taxon>Larkinella</taxon>
    </lineage>
</organism>
<name>A0ABW3QG91_9BACT</name>
<gene>
    <name evidence="2" type="ORF">ACFQ4C_12160</name>
</gene>
<evidence type="ECO:0000259" key="1">
    <source>
        <dbReference type="Pfam" id="PF14213"/>
    </source>
</evidence>
<dbReference type="Proteomes" id="UP001597116">
    <property type="component" value="Unassembled WGS sequence"/>
</dbReference>
<comment type="caution">
    <text evidence="2">The sequence shown here is derived from an EMBL/GenBank/DDBJ whole genome shotgun (WGS) entry which is preliminary data.</text>
</comment>
<reference evidence="3" key="1">
    <citation type="journal article" date="2019" name="Int. J. Syst. Evol. Microbiol.">
        <title>The Global Catalogue of Microorganisms (GCM) 10K type strain sequencing project: providing services to taxonomists for standard genome sequencing and annotation.</title>
        <authorList>
            <consortium name="The Broad Institute Genomics Platform"/>
            <consortium name="The Broad Institute Genome Sequencing Center for Infectious Disease"/>
            <person name="Wu L."/>
            <person name="Ma J."/>
        </authorList>
    </citation>
    <scope>NUCLEOTIDE SEQUENCE [LARGE SCALE GENOMIC DNA]</scope>
    <source>
        <strain evidence="3">CCUG 55608</strain>
    </source>
</reference>